<evidence type="ECO:0000259" key="2">
    <source>
        <dbReference type="Pfam" id="PF16694"/>
    </source>
</evidence>
<dbReference type="Pfam" id="PF16694">
    <property type="entry name" value="Cytochrome_P460"/>
    <property type="match status" value="1"/>
</dbReference>
<proteinExistence type="predicted"/>
<dbReference type="InterPro" id="IPR038142">
    <property type="entry name" value="Cytochrome_P460_sp"/>
</dbReference>
<organism evidence="3 4">
    <name type="scientific">bacterium (Candidatus Blackallbacteria) CG17_big_fil_post_rev_8_21_14_2_50_48_46</name>
    <dbReference type="NCBI Taxonomy" id="2014261"/>
    <lineage>
        <taxon>Bacteria</taxon>
        <taxon>Candidatus Blackallbacteria</taxon>
    </lineage>
</organism>
<dbReference type="AlphaFoldDB" id="A0A2M7G899"/>
<feature type="signal peptide" evidence="1">
    <location>
        <begin position="1"/>
        <end position="21"/>
    </location>
</feature>
<dbReference type="Proteomes" id="UP000231019">
    <property type="component" value="Unassembled WGS sequence"/>
</dbReference>
<comment type="caution">
    <text evidence="3">The sequence shown here is derived from an EMBL/GenBank/DDBJ whole genome shotgun (WGS) entry which is preliminary data.</text>
</comment>
<dbReference type="Gene3D" id="3.50.70.20">
    <property type="entry name" value="Cytochrome P460"/>
    <property type="match status" value="1"/>
</dbReference>
<accession>A0A2M7G899</accession>
<sequence>MLKRLGASLVLMGVFAGALQAKDLPRNAEYWAIHYQSLQLMTPKPHQVDAHISMLCRGIVQKDLERAKAQNGPHAQTSVMIYANPLAEKALKAQARIYPPGSVIIKEKHPHFYQSLPSKEQIPSSIGGMIKREAGYDPENGDWEYFYRTNQGALESGKMQNCSACHSRVKSQDYVFKNWMHTPAPSSK</sequence>
<protein>
    <recommendedName>
        <fullName evidence="2">Cytochrome P460 domain-containing protein</fullName>
    </recommendedName>
</protein>
<evidence type="ECO:0000256" key="1">
    <source>
        <dbReference type="SAM" id="SignalP"/>
    </source>
</evidence>
<reference evidence="3 4" key="1">
    <citation type="submission" date="2017-09" db="EMBL/GenBank/DDBJ databases">
        <title>Depth-based differentiation of microbial function through sediment-hosted aquifers and enrichment of novel symbionts in the deep terrestrial subsurface.</title>
        <authorList>
            <person name="Probst A.J."/>
            <person name="Ladd B."/>
            <person name="Jarett J.K."/>
            <person name="Geller-Mcgrath D.E."/>
            <person name="Sieber C.M."/>
            <person name="Emerson J.B."/>
            <person name="Anantharaman K."/>
            <person name="Thomas B.C."/>
            <person name="Malmstrom R."/>
            <person name="Stieglmeier M."/>
            <person name="Klingl A."/>
            <person name="Woyke T."/>
            <person name="Ryan C.M."/>
            <person name="Banfield J.F."/>
        </authorList>
    </citation>
    <scope>NUCLEOTIDE SEQUENCE [LARGE SCALE GENOMIC DNA]</scope>
    <source>
        <strain evidence="3">CG17_big_fil_post_rev_8_21_14_2_50_48_46</strain>
    </source>
</reference>
<evidence type="ECO:0000313" key="4">
    <source>
        <dbReference type="Proteomes" id="UP000231019"/>
    </source>
</evidence>
<dbReference type="CDD" id="cd20716">
    <property type="entry name" value="cyt_P460_fam"/>
    <property type="match status" value="1"/>
</dbReference>
<dbReference type="EMBL" id="PFFQ01000013">
    <property type="protein sequence ID" value="PIW18309.1"/>
    <property type="molecule type" value="Genomic_DNA"/>
</dbReference>
<dbReference type="InterPro" id="IPR032033">
    <property type="entry name" value="Cytochrome_P460"/>
</dbReference>
<evidence type="ECO:0000313" key="3">
    <source>
        <dbReference type="EMBL" id="PIW18309.1"/>
    </source>
</evidence>
<keyword evidence="1" id="KW-0732">Signal</keyword>
<feature type="domain" description="Cytochrome P460" evidence="2">
    <location>
        <begin position="73"/>
        <end position="176"/>
    </location>
</feature>
<gene>
    <name evidence="3" type="ORF">COW36_05950</name>
</gene>
<feature type="chain" id="PRO_5014934908" description="Cytochrome P460 domain-containing protein" evidence="1">
    <location>
        <begin position="22"/>
        <end position="188"/>
    </location>
</feature>
<name>A0A2M7G899_9BACT</name>